<evidence type="ECO:0000256" key="8">
    <source>
        <dbReference type="ARBA" id="ARBA00034708"/>
    </source>
</evidence>
<evidence type="ECO:0000256" key="9">
    <source>
        <dbReference type="SAM" id="MobiDB-lite"/>
    </source>
</evidence>
<keyword evidence="6" id="KW-0406">Ion transport</keyword>
<dbReference type="AlphaFoldDB" id="A0A2S8GS49"/>
<dbReference type="PANTHER" id="PTHR33281:SF19">
    <property type="entry name" value="VOLTAGE-DEPENDENT ANION CHANNEL-FORMING PROTEIN YNEE"/>
    <property type="match status" value="1"/>
</dbReference>
<keyword evidence="7 10" id="KW-0472">Membrane</keyword>
<feature type="transmembrane region" description="Helical" evidence="10">
    <location>
        <begin position="51"/>
        <end position="70"/>
    </location>
</feature>
<evidence type="ECO:0000256" key="4">
    <source>
        <dbReference type="ARBA" id="ARBA00022692"/>
    </source>
</evidence>
<dbReference type="GO" id="GO:0005886">
    <property type="term" value="C:plasma membrane"/>
    <property type="evidence" value="ECO:0007669"/>
    <property type="project" value="UniProtKB-SubCell"/>
</dbReference>
<evidence type="ECO:0000313" key="12">
    <source>
        <dbReference type="Proteomes" id="UP000237819"/>
    </source>
</evidence>
<feature type="transmembrane region" description="Helical" evidence="10">
    <location>
        <begin position="28"/>
        <end position="45"/>
    </location>
</feature>
<name>A0A2S8GS49_9BACT</name>
<reference evidence="11 12" key="1">
    <citation type="submission" date="2018-02" db="EMBL/GenBank/DDBJ databases">
        <title>Comparative genomes isolates from brazilian mangrove.</title>
        <authorList>
            <person name="Araujo J.E."/>
            <person name="Taketani R.G."/>
            <person name="Silva M.C.P."/>
            <person name="Loureco M.V."/>
            <person name="Andreote F.D."/>
        </authorList>
    </citation>
    <scope>NUCLEOTIDE SEQUENCE [LARGE SCALE GENOMIC DNA]</scope>
    <source>
        <strain evidence="11 12">Nap-Phe MGV</strain>
    </source>
</reference>
<dbReference type="RefSeq" id="WP_105334141.1">
    <property type="nucleotide sequence ID" value="NZ_PUHZ01000005.1"/>
</dbReference>
<sequence length="319" mass="35903">MIITEKDSWIRMIFSIHGTTMDRTWPRLAVVVGFSIFITIIAMVFPTHAYTLTMAPFTVVGLALAIFLGFRNNAAYDRYWEGRKLWGRMVNVCRTFTMQINTLIGAETGPVDPDAPLQPQADQQRMVHLIIVYINALRHRLRDTDASAELRGRLQNDAEADCYLAQDNVPAAVADRISRCINQVWRDGRLNVYHVPLLHQNLTEMLAIQGGCERIKSTPIPFTYSVLTHRTVLLYCLALPCGLHDTVGWLTPVVVALVAYAFLGLDAVGDEIEQPFSTDDNDLPLLQLTTMIEINVRQLSEQSPEQLPPPVQPVDHLLI</sequence>
<comment type="similarity">
    <text evidence="8">Belongs to the anion channel-forming bestrophin (TC 1.A.46) family.</text>
</comment>
<dbReference type="Pfam" id="PF25539">
    <property type="entry name" value="Bestrophin_2"/>
    <property type="match status" value="1"/>
</dbReference>
<evidence type="ECO:0000313" key="11">
    <source>
        <dbReference type="EMBL" id="PQO47253.1"/>
    </source>
</evidence>
<keyword evidence="5 10" id="KW-1133">Transmembrane helix</keyword>
<evidence type="ECO:0000256" key="5">
    <source>
        <dbReference type="ARBA" id="ARBA00022989"/>
    </source>
</evidence>
<dbReference type="PANTHER" id="PTHR33281">
    <property type="entry name" value="UPF0187 PROTEIN YNEE"/>
    <property type="match status" value="1"/>
</dbReference>
<feature type="region of interest" description="Disordered" evidence="9">
    <location>
        <begin position="300"/>
        <end position="319"/>
    </location>
</feature>
<keyword evidence="3" id="KW-1003">Cell membrane</keyword>
<keyword evidence="2" id="KW-0813">Transport</keyword>
<evidence type="ECO:0000256" key="10">
    <source>
        <dbReference type="SAM" id="Phobius"/>
    </source>
</evidence>
<dbReference type="GO" id="GO:0005254">
    <property type="term" value="F:chloride channel activity"/>
    <property type="evidence" value="ECO:0007669"/>
    <property type="project" value="InterPro"/>
</dbReference>
<dbReference type="OrthoDB" id="445589at2"/>
<proteinExistence type="inferred from homology"/>
<evidence type="ECO:0000256" key="2">
    <source>
        <dbReference type="ARBA" id="ARBA00022448"/>
    </source>
</evidence>
<evidence type="ECO:0000256" key="7">
    <source>
        <dbReference type="ARBA" id="ARBA00023136"/>
    </source>
</evidence>
<dbReference type="InterPro" id="IPR044669">
    <property type="entry name" value="YneE/VCCN1/2-like"/>
</dbReference>
<evidence type="ECO:0000256" key="6">
    <source>
        <dbReference type="ARBA" id="ARBA00023065"/>
    </source>
</evidence>
<evidence type="ECO:0000256" key="1">
    <source>
        <dbReference type="ARBA" id="ARBA00004651"/>
    </source>
</evidence>
<evidence type="ECO:0000256" key="3">
    <source>
        <dbReference type="ARBA" id="ARBA00022475"/>
    </source>
</evidence>
<dbReference type="Proteomes" id="UP000237819">
    <property type="component" value="Unassembled WGS sequence"/>
</dbReference>
<protein>
    <recommendedName>
        <fullName evidence="13">Bestrophin</fullName>
    </recommendedName>
</protein>
<comment type="caution">
    <text evidence="11">The sequence shown here is derived from an EMBL/GenBank/DDBJ whole genome shotgun (WGS) entry which is preliminary data.</text>
</comment>
<accession>A0A2S8GS49</accession>
<comment type="subcellular location">
    <subcellularLocation>
        <location evidence="1">Cell membrane</location>
        <topology evidence="1">Multi-pass membrane protein</topology>
    </subcellularLocation>
</comment>
<dbReference type="EMBL" id="PUHZ01000005">
    <property type="protein sequence ID" value="PQO47253.1"/>
    <property type="molecule type" value="Genomic_DNA"/>
</dbReference>
<keyword evidence="4 10" id="KW-0812">Transmembrane</keyword>
<organism evidence="11 12">
    <name type="scientific">Blastopirellula marina</name>
    <dbReference type="NCBI Taxonomy" id="124"/>
    <lineage>
        <taxon>Bacteria</taxon>
        <taxon>Pseudomonadati</taxon>
        <taxon>Planctomycetota</taxon>
        <taxon>Planctomycetia</taxon>
        <taxon>Pirellulales</taxon>
        <taxon>Pirellulaceae</taxon>
        <taxon>Blastopirellula</taxon>
    </lineage>
</organism>
<gene>
    <name evidence="11" type="ORF">C5Y93_04220</name>
</gene>
<evidence type="ECO:0008006" key="13">
    <source>
        <dbReference type="Google" id="ProtNLM"/>
    </source>
</evidence>